<dbReference type="GO" id="GO:0008112">
    <property type="term" value="F:nicotinamide N-methyltransferase activity"/>
    <property type="evidence" value="ECO:0007669"/>
    <property type="project" value="UniProtKB-EC"/>
</dbReference>
<dbReference type="PANTHER" id="PTHR14614:SF10">
    <property type="entry name" value="PROTEIN N-TERMINAL AND LYSINE N-METHYLTRANSFERASE EFM7"/>
    <property type="match status" value="1"/>
</dbReference>
<comment type="function">
    <text evidence="5">S-adenosyl-L-methionine-dependent protein methyltransferase that trimethylates the N-terminal glycine 'Gly-2' of elongation factor 1-alpha, before also catalyzing the mono- and dimethylation of 'Lys-3'.</text>
</comment>
<evidence type="ECO:0000256" key="2">
    <source>
        <dbReference type="ARBA" id="ARBA00022603"/>
    </source>
</evidence>
<dbReference type="InterPro" id="IPR025784">
    <property type="entry name" value="EFM7"/>
</dbReference>
<reference evidence="6" key="1">
    <citation type="submission" date="2022-10" db="EMBL/GenBank/DDBJ databases">
        <title>Culturing micro-colonial fungi from biological soil crusts in the Mojave desert and describing Neophaeococcomyces mojavensis, and introducing the new genera and species Taxawa tesnikishii.</title>
        <authorList>
            <person name="Kurbessoian T."/>
            <person name="Stajich J.E."/>
        </authorList>
    </citation>
    <scope>NUCLEOTIDE SEQUENCE</scope>
    <source>
        <strain evidence="6">TK_1</strain>
    </source>
</reference>
<sequence>MSDHEDDGLNMFDEPADFYEPEKEATFATHKLLNGDELTVRLVGHSPLWGHHLWHAATTLSTYLEQSHTSILPLQHKSVLELGAGAGLPSLTAALHGASPVVVTDYPDADLIANLRYNIAATSSRIPAGRKVVAEGYLWGADPGPLLAHLDAGVEKGGEEVEQSGRGFDVLILADLLFNHSEHGKLLKTVQATLRRTGDARALVFFTPHRPWLLEKDLDFFRLAEEGGLVVEKVGEWVRERVMFEEDRGDELLRRTVFGYEMRWKDLQEDEKAPPP</sequence>
<dbReference type="Gene3D" id="3.40.50.150">
    <property type="entry name" value="Vaccinia Virus protein VP39"/>
    <property type="match status" value="1"/>
</dbReference>
<gene>
    <name evidence="5 6" type="primary">EFM7</name>
    <name evidence="6" type="ORF">H2201_005698</name>
</gene>
<dbReference type="SUPFAM" id="SSF53335">
    <property type="entry name" value="S-adenosyl-L-methionine-dependent methyltransferases"/>
    <property type="match status" value="1"/>
</dbReference>
<dbReference type="PROSITE" id="PS51560">
    <property type="entry name" value="SAM_MT_NNT1"/>
    <property type="match status" value="1"/>
</dbReference>
<proteinExistence type="inferred from homology"/>
<organism evidence="6 7">
    <name type="scientific">Coniosporium apollinis</name>
    <dbReference type="NCBI Taxonomy" id="61459"/>
    <lineage>
        <taxon>Eukaryota</taxon>
        <taxon>Fungi</taxon>
        <taxon>Dikarya</taxon>
        <taxon>Ascomycota</taxon>
        <taxon>Pezizomycotina</taxon>
        <taxon>Dothideomycetes</taxon>
        <taxon>Dothideomycetes incertae sedis</taxon>
        <taxon>Coniosporium</taxon>
    </lineage>
</organism>
<keyword evidence="1 5" id="KW-0963">Cytoplasm</keyword>
<feature type="binding site" evidence="5">
    <location>
        <position position="139"/>
    </location>
    <ligand>
        <name>S-adenosyl-L-methionine</name>
        <dbReference type="ChEBI" id="CHEBI:59789"/>
    </ligand>
</feature>
<evidence type="ECO:0000313" key="6">
    <source>
        <dbReference type="EMBL" id="KAJ9663254.1"/>
    </source>
</evidence>
<feature type="binding site" evidence="5">
    <location>
        <position position="174"/>
    </location>
    <ligand>
        <name>S-adenosyl-L-methionine</name>
        <dbReference type="ChEBI" id="CHEBI:59789"/>
    </ligand>
</feature>
<evidence type="ECO:0000256" key="3">
    <source>
        <dbReference type="ARBA" id="ARBA00022679"/>
    </source>
</evidence>
<dbReference type="InterPro" id="IPR029063">
    <property type="entry name" value="SAM-dependent_MTases_sf"/>
</dbReference>
<dbReference type="GO" id="GO:0032259">
    <property type="term" value="P:methylation"/>
    <property type="evidence" value="ECO:0007669"/>
    <property type="project" value="UniProtKB-KW"/>
</dbReference>
<evidence type="ECO:0000256" key="4">
    <source>
        <dbReference type="ARBA" id="ARBA00022691"/>
    </source>
</evidence>
<comment type="similarity">
    <text evidence="5">Belongs to the class I-like SAM-binding methyltransferase superfamily. EFM7 family.</text>
</comment>
<keyword evidence="7" id="KW-1185">Reference proteome</keyword>
<dbReference type="PANTHER" id="PTHR14614">
    <property type="entry name" value="HEPATOCELLULAR CARCINOMA-ASSOCIATED ANTIGEN"/>
    <property type="match status" value="1"/>
</dbReference>
<dbReference type="InterPro" id="IPR019410">
    <property type="entry name" value="Methyltransf_16"/>
</dbReference>
<keyword evidence="2 5" id="KW-0489">Methyltransferase</keyword>
<feature type="binding site" evidence="5">
    <location>
        <position position="54"/>
    </location>
    <ligand>
        <name>S-adenosyl-L-methionine</name>
        <dbReference type="ChEBI" id="CHEBI:59789"/>
    </ligand>
</feature>
<dbReference type="Proteomes" id="UP001172684">
    <property type="component" value="Unassembled WGS sequence"/>
</dbReference>
<feature type="binding site" evidence="5">
    <location>
        <begin position="83"/>
        <end position="85"/>
    </location>
    <ligand>
        <name>S-adenosyl-L-methionine</name>
        <dbReference type="ChEBI" id="CHEBI:59789"/>
    </ligand>
</feature>
<dbReference type="EC" id="2.1.1.-" evidence="5"/>
<evidence type="ECO:0000256" key="1">
    <source>
        <dbReference type="ARBA" id="ARBA00022490"/>
    </source>
</evidence>
<name>A0ABQ9NP18_9PEZI</name>
<dbReference type="EMBL" id="JAPDRL010000044">
    <property type="protein sequence ID" value="KAJ9663254.1"/>
    <property type="molecule type" value="Genomic_DNA"/>
</dbReference>
<evidence type="ECO:0000256" key="5">
    <source>
        <dbReference type="HAMAP-Rule" id="MF_03223"/>
    </source>
</evidence>
<keyword evidence="4 5" id="KW-0949">S-adenosyl-L-methionine</keyword>
<evidence type="ECO:0000313" key="7">
    <source>
        <dbReference type="Proteomes" id="UP001172684"/>
    </source>
</evidence>
<comment type="caution">
    <text evidence="6">The sequence shown here is derived from an EMBL/GenBank/DDBJ whole genome shotgun (WGS) entry which is preliminary data.</text>
</comment>
<comment type="subcellular location">
    <subcellularLocation>
        <location evidence="5">Cytoplasm</location>
    </subcellularLocation>
</comment>
<keyword evidence="3 5" id="KW-0808">Transferase</keyword>
<accession>A0ABQ9NP18</accession>
<dbReference type="HAMAP" id="MF_03223">
    <property type="entry name" value="Methyltr_EFM7"/>
    <property type="match status" value="1"/>
</dbReference>
<feature type="binding site" evidence="5">
    <location>
        <position position="105"/>
    </location>
    <ligand>
        <name>S-adenosyl-L-methionine</name>
        <dbReference type="ChEBI" id="CHEBI:59789"/>
    </ligand>
</feature>
<protein>
    <recommendedName>
        <fullName evidence="5">Protein N-terminal and lysine N-methyltransferase EFM7</fullName>
        <ecNumber evidence="5">2.1.1.-</ecNumber>
    </recommendedName>
    <alternativeName>
        <fullName evidence="5">Elongation factor methyltransferase 7</fullName>
    </alternativeName>
</protein>
<dbReference type="Pfam" id="PF10294">
    <property type="entry name" value="Methyltransf_16"/>
    <property type="match status" value="1"/>
</dbReference>